<gene>
    <name evidence="3" type="ORF">HGA05_26945</name>
</gene>
<evidence type="ECO:0000259" key="2">
    <source>
        <dbReference type="Pfam" id="PF11716"/>
    </source>
</evidence>
<dbReference type="SUPFAM" id="SSF109854">
    <property type="entry name" value="DinB/YfiT-like putative metalloenzymes"/>
    <property type="match status" value="1"/>
</dbReference>
<feature type="domain" description="Mycothiol-dependent maleylpyruvate isomerase metal-binding" evidence="2">
    <location>
        <begin position="14"/>
        <end position="149"/>
    </location>
</feature>
<protein>
    <submittedName>
        <fullName evidence="3">TIGR03084 family protein</fullName>
    </submittedName>
</protein>
<dbReference type="InterPro" id="IPR034660">
    <property type="entry name" value="DinB/YfiT-like"/>
</dbReference>
<evidence type="ECO:0000313" key="4">
    <source>
        <dbReference type="Proteomes" id="UP000563898"/>
    </source>
</evidence>
<dbReference type="InterPro" id="IPR017518">
    <property type="entry name" value="CHP03084"/>
</dbReference>
<dbReference type="AlphaFoldDB" id="A0A846WTZ6"/>
<accession>A0A846WTZ6</accession>
<dbReference type="NCBIfam" id="TIGR03084">
    <property type="entry name" value="TIGR03084 family metal-binding protein"/>
    <property type="match status" value="1"/>
</dbReference>
<dbReference type="Pfam" id="PF11716">
    <property type="entry name" value="MDMPI_N"/>
    <property type="match status" value="1"/>
</dbReference>
<dbReference type="GO" id="GO:0046872">
    <property type="term" value="F:metal ion binding"/>
    <property type="evidence" value="ECO:0007669"/>
    <property type="project" value="InterPro"/>
</dbReference>
<dbReference type="Pfam" id="PF08608">
    <property type="entry name" value="Wyosine_form"/>
    <property type="match status" value="1"/>
</dbReference>
<dbReference type="RefSeq" id="WP_006370728.1">
    <property type="nucleotide sequence ID" value="NZ_JAAXPC010000030.1"/>
</dbReference>
<sequence>MSKADVVAGLAADLAEEAASLMEIVGSISEAQWALPTPAPTWTIHDQIAHLANFDALTRLALDSPDEFARFRDSLPDLQEYVDGVGPANAGLTGVQKLDWWRRENECLATAIAAADPDVRVPWFGPPMSLPSKITARIMETWAHGQDVADTLGVVRTPTARLRHVSRIGVLAFANSFRAQGLPTPDVPVFVELTAPDGDDVWSWGEKSGADSVRGAALDFCLVVTQRRHLADTDLQVSGAVAEEWMSIAQAFAGPPGRRRRPGQFTVATPLG</sequence>
<reference evidence="3 4" key="1">
    <citation type="submission" date="2020-04" db="EMBL/GenBank/DDBJ databases">
        <title>MicrobeNet Type strains.</title>
        <authorList>
            <person name="Nicholson A.C."/>
        </authorList>
    </citation>
    <scope>NUCLEOTIDE SEQUENCE [LARGE SCALE GENOMIC DNA]</scope>
    <source>
        <strain evidence="3 4">ATCC BAA-14</strain>
    </source>
</reference>
<feature type="domain" description="tRNA wybutosine-synthesis" evidence="1">
    <location>
        <begin position="187"/>
        <end position="233"/>
    </location>
</feature>
<organism evidence="3 4">
    <name type="scientific">Gordonia polyisoprenivorans</name>
    <dbReference type="NCBI Taxonomy" id="84595"/>
    <lineage>
        <taxon>Bacteria</taxon>
        <taxon>Bacillati</taxon>
        <taxon>Actinomycetota</taxon>
        <taxon>Actinomycetes</taxon>
        <taxon>Mycobacteriales</taxon>
        <taxon>Gordoniaceae</taxon>
        <taxon>Gordonia</taxon>
    </lineage>
</organism>
<dbReference type="EMBL" id="JAAXPC010000030">
    <property type="protein sequence ID" value="NKY05198.1"/>
    <property type="molecule type" value="Genomic_DNA"/>
</dbReference>
<evidence type="ECO:0000259" key="1">
    <source>
        <dbReference type="Pfam" id="PF08608"/>
    </source>
</evidence>
<proteinExistence type="predicted"/>
<evidence type="ECO:0000313" key="3">
    <source>
        <dbReference type="EMBL" id="NKY05198.1"/>
    </source>
</evidence>
<name>A0A846WTZ6_9ACTN</name>
<dbReference type="InterPro" id="IPR024344">
    <property type="entry name" value="MDMPI_metal-binding"/>
</dbReference>
<comment type="caution">
    <text evidence="3">The sequence shown here is derived from an EMBL/GenBank/DDBJ whole genome shotgun (WGS) entry which is preliminary data.</text>
</comment>
<dbReference type="Proteomes" id="UP000563898">
    <property type="component" value="Unassembled WGS sequence"/>
</dbReference>
<dbReference type="InterPro" id="IPR013917">
    <property type="entry name" value="tRNA_wybutosine-synth"/>
</dbReference>
<dbReference type="NCBIfam" id="TIGR03083">
    <property type="entry name" value="maleylpyruvate isomerase family mycothiol-dependent enzyme"/>
    <property type="match status" value="1"/>
</dbReference>
<dbReference type="InterPro" id="IPR017517">
    <property type="entry name" value="Maleyloyr_isom"/>
</dbReference>
<dbReference type="Gene3D" id="1.20.120.450">
    <property type="entry name" value="dinb family like domain"/>
    <property type="match status" value="1"/>
</dbReference>